<dbReference type="InParanoid" id="K0IKE5"/>
<dbReference type="GeneID" id="13795803"/>
<dbReference type="Proteomes" id="UP000008037">
    <property type="component" value="Chromosome"/>
</dbReference>
<reference evidence="1 2" key="1">
    <citation type="journal article" date="2012" name="Environ. Microbiol.">
        <title>The genome of the ammonia-oxidizing Candidatus Nitrososphaera gargensis: insights into metabolic versatility and environmental adaptations.</title>
        <authorList>
            <person name="Spang A."/>
            <person name="Poehlein A."/>
            <person name="Offre P."/>
            <person name="Zumbragel S."/>
            <person name="Haider S."/>
            <person name="Rychlik N."/>
            <person name="Nowka B."/>
            <person name="Schmeisser C."/>
            <person name="Lebedeva E.V."/>
            <person name="Rattei T."/>
            <person name="Bohm C."/>
            <person name="Schmid M."/>
            <person name="Galushko A."/>
            <person name="Hatzenpichler R."/>
            <person name="Weinmaier T."/>
            <person name="Daniel R."/>
            <person name="Schleper C."/>
            <person name="Spieck E."/>
            <person name="Streit W."/>
            <person name="Wagner M."/>
        </authorList>
    </citation>
    <scope>NUCLEOTIDE SEQUENCE [LARGE SCALE GENOMIC DNA]</scope>
    <source>
        <strain evidence="2">Ga9.2</strain>
    </source>
</reference>
<gene>
    <name evidence="1" type="ordered locus">Ngar_c19400</name>
</gene>
<dbReference type="EMBL" id="CP002408">
    <property type="protein sequence ID" value="AFU58872.1"/>
    <property type="molecule type" value="Genomic_DNA"/>
</dbReference>
<dbReference type="AlphaFoldDB" id="K0IKE5"/>
<evidence type="ECO:0000313" key="1">
    <source>
        <dbReference type="EMBL" id="AFU58872.1"/>
    </source>
</evidence>
<name>K0IKE5_NITGG</name>
<dbReference type="OrthoDB" id="386245at2157"/>
<dbReference type="HOGENOM" id="CLU_1393618_0_0_2"/>
<dbReference type="RefSeq" id="WP_015019408.1">
    <property type="nucleotide sequence ID" value="NC_018719.1"/>
</dbReference>
<sequence>MVAAKELGIKARIRYINAETQFDSVVAVLNPYGEVYPEVDVKENISIQKIFSYVKNGGLFINVADVPLYYAYNSMLRRFVDTTEPVVTSAQEQHGAFEVGFTRFFQLNIIARELRLSLVGFSSGLQCNINHVIGSTGMVGLHKGQITSRRSVIIESNIETCVEPLPVTYQGQKKMTPILRKIRRWRFFALTCLAR</sequence>
<evidence type="ECO:0000313" key="2">
    <source>
        <dbReference type="Proteomes" id="UP000008037"/>
    </source>
</evidence>
<dbReference type="BioCyc" id="CNIT1237085:G1324-1938-MONOMER"/>
<accession>K0IKE5</accession>
<organism evidence="1 2">
    <name type="scientific">Nitrososphaera gargensis (strain Ga9.2)</name>
    <dbReference type="NCBI Taxonomy" id="1237085"/>
    <lineage>
        <taxon>Archaea</taxon>
        <taxon>Nitrososphaerota</taxon>
        <taxon>Nitrososphaeria</taxon>
        <taxon>Nitrososphaerales</taxon>
        <taxon>Nitrososphaeraceae</taxon>
        <taxon>Nitrososphaera</taxon>
    </lineage>
</organism>
<dbReference type="KEGG" id="nga:Ngar_c19400"/>
<keyword evidence="2" id="KW-1185">Reference proteome</keyword>
<protein>
    <submittedName>
        <fullName evidence="1">Uncharacterized protein</fullName>
    </submittedName>
</protein>
<proteinExistence type="predicted"/>